<sequence length="81" mass="9030">MSESRKDMDNTIPSMVSRKFNLYLSLGHSIESCEQFKKHVLSLLDAGRISIQGLVIKNGIPEEAINGTLGPQRLKTWKDGT</sequence>
<name>A0A834VXJ9_9FABA</name>
<evidence type="ECO:0000313" key="2">
    <source>
        <dbReference type="Proteomes" id="UP000634136"/>
    </source>
</evidence>
<dbReference type="AlphaFoldDB" id="A0A834VXJ9"/>
<evidence type="ECO:0000313" key="1">
    <source>
        <dbReference type="EMBL" id="KAF7801783.1"/>
    </source>
</evidence>
<gene>
    <name evidence="1" type="ORF">G2W53_040894</name>
</gene>
<keyword evidence="2" id="KW-1185">Reference proteome</keyword>
<dbReference type="Proteomes" id="UP000634136">
    <property type="component" value="Unassembled WGS sequence"/>
</dbReference>
<organism evidence="1 2">
    <name type="scientific">Senna tora</name>
    <dbReference type="NCBI Taxonomy" id="362788"/>
    <lineage>
        <taxon>Eukaryota</taxon>
        <taxon>Viridiplantae</taxon>
        <taxon>Streptophyta</taxon>
        <taxon>Embryophyta</taxon>
        <taxon>Tracheophyta</taxon>
        <taxon>Spermatophyta</taxon>
        <taxon>Magnoliopsida</taxon>
        <taxon>eudicotyledons</taxon>
        <taxon>Gunneridae</taxon>
        <taxon>Pentapetalae</taxon>
        <taxon>rosids</taxon>
        <taxon>fabids</taxon>
        <taxon>Fabales</taxon>
        <taxon>Fabaceae</taxon>
        <taxon>Caesalpinioideae</taxon>
        <taxon>Cassia clade</taxon>
        <taxon>Senna</taxon>
    </lineage>
</organism>
<protein>
    <submittedName>
        <fullName evidence="1">Uncharacterized protein</fullName>
    </submittedName>
</protein>
<proteinExistence type="predicted"/>
<accession>A0A834VXJ9</accession>
<reference evidence="1" key="1">
    <citation type="submission" date="2020-09" db="EMBL/GenBank/DDBJ databases">
        <title>Genome-Enabled Discovery of Anthraquinone Biosynthesis in Senna tora.</title>
        <authorList>
            <person name="Kang S.-H."/>
            <person name="Pandey R.P."/>
            <person name="Lee C.-M."/>
            <person name="Sim J.-S."/>
            <person name="Jeong J.-T."/>
            <person name="Choi B.-S."/>
            <person name="Jung M."/>
            <person name="Ginzburg D."/>
            <person name="Zhao K."/>
            <person name="Won S.Y."/>
            <person name="Oh T.-J."/>
            <person name="Yu Y."/>
            <person name="Kim N.-H."/>
            <person name="Lee O.R."/>
            <person name="Lee T.-H."/>
            <person name="Bashyal P."/>
            <person name="Kim T.-S."/>
            <person name="Lee W.-H."/>
            <person name="Kawkins C."/>
            <person name="Kim C.-K."/>
            <person name="Kim J.S."/>
            <person name="Ahn B.O."/>
            <person name="Rhee S.Y."/>
            <person name="Sohng J.K."/>
        </authorList>
    </citation>
    <scope>NUCLEOTIDE SEQUENCE</scope>
    <source>
        <tissue evidence="1">Leaf</tissue>
    </source>
</reference>
<dbReference type="EMBL" id="JAAIUW010000013">
    <property type="protein sequence ID" value="KAF7801783.1"/>
    <property type="molecule type" value="Genomic_DNA"/>
</dbReference>
<comment type="caution">
    <text evidence="1">The sequence shown here is derived from an EMBL/GenBank/DDBJ whole genome shotgun (WGS) entry which is preliminary data.</text>
</comment>